<dbReference type="InterPro" id="IPR011009">
    <property type="entry name" value="Kinase-like_dom_sf"/>
</dbReference>
<feature type="compositionally biased region" description="Basic and acidic residues" evidence="1">
    <location>
        <begin position="224"/>
        <end position="240"/>
    </location>
</feature>
<sequence length="1053" mass="118942">MDFSNVPGYWNAVVDAPGSSSSKRDLNQLVNRFYGSSDQWYTKFKSLKFPAAQGTKYTEKLDQLVYHNPQICVYEGTKVGESLSVAMEGTTTVESHFGFSLIATWQPGKSFNVHQAAGFFHPDGETDVTFKIGGQGVLDTSQSLQGSTITEILGEASLAGKSIYKGWASFDLYRESSVSLRSGGGNSGAVAVDTYAESRIQSDWGRVLVNFPAGAVDSPLEGTSEGRRADDKVSTAEKDNISRPLAESPKGFIEVGTTTRVGIKMHLKFASPWLSDIDGELPDMSVSQSVYSRWHFEHDGAKSCLTTSLGTTMKSHLERGSYVGWKDKETKTFVQELAQAGERQCFTGDAATKRDRIERRQLVNPNFDPDLLVPGINLGDGGWNNMAARILCNGCGFCTTEGVVEEPCCGCACIPCRYGTQASVRDDDYYVFPISDQTSLARRDLLINASCGLQDAHCVGSDNKTWLVERQATTPRISQTPKKLNICRTQITGPKYPSYPKQSPNAVLGPQDFNSHWSTQNVIKYMHNSSQSCTNWAVGKFANSDIVWDKSTNIRHNQFYESNRDRQGRLAVFLTDSNWMKGAIVKGSSPIQTSRWDNLDLGDEQLAYLKELGMLFSYWNHPEVWQSFCDSYNGMRDVLLQFDNWYIANRGPSDLVGEWKKFNQLELKRIVERGKASAQYLKESHHPEEPLFSAADLRQPPNPPSQSKYPRCYGDVVPSVCSDRPEDFYDELYEQMYFVQHAYQDCIVAFQQCEKENPRVDPEEWLFIAERIPRVYEYLAHSTNTSNVDVDQPIDLHPHPGPLGATTLPLLTTFPASRMSSDDKDSPDNGDREPLLLLYYRWTLQSLTMLAFLHEHGVYLMDFSSSTIWIRDDLSIALSGFVNATIPTDEWPYSPDGTRYETEIYYPTNPDSGHPELSPKIDLSDWATFVWQLMRKDASSHRAKRWAMPTDPLDPAEMPREVNVWEYHKQRLKEGKLQLLEEERLGPMLVKAWKGKYENAQEILQEVRSYLQQIGVQMDGEDEVLLDDGRKWEDVFTVVPTDGARWGREIRYK</sequence>
<feature type="region of interest" description="Disordered" evidence="1">
    <location>
        <begin position="219"/>
        <end position="240"/>
    </location>
</feature>
<dbReference type="Proteomes" id="UP001165205">
    <property type="component" value="Unassembled WGS sequence"/>
</dbReference>
<name>A0AAN4Y567_ASPOZ</name>
<dbReference type="SUPFAM" id="SSF56112">
    <property type="entry name" value="Protein kinase-like (PK-like)"/>
    <property type="match status" value="1"/>
</dbReference>
<dbReference type="EMBL" id="BSYA01000001">
    <property type="protein sequence ID" value="GMG22500.1"/>
    <property type="molecule type" value="Genomic_DNA"/>
</dbReference>
<organism evidence="2 3">
    <name type="scientific">Aspergillus oryzae</name>
    <name type="common">Yellow koji mold</name>
    <dbReference type="NCBI Taxonomy" id="5062"/>
    <lineage>
        <taxon>Eukaryota</taxon>
        <taxon>Fungi</taxon>
        <taxon>Dikarya</taxon>
        <taxon>Ascomycota</taxon>
        <taxon>Pezizomycotina</taxon>
        <taxon>Eurotiomycetes</taxon>
        <taxon>Eurotiomycetidae</taxon>
        <taxon>Eurotiales</taxon>
        <taxon>Aspergillaceae</taxon>
        <taxon>Aspergillus</taxon>
        <taxon>Aspergillus subgen. Circumdati</taxon>
    </lineage>
</organism>
<evidence type="ECO:0000313" key="2">
    <source>
        <dbReference type="EMBL" id="GMG22500.1"/>
    </source>
</evidence>
<gene>
    <name evidence="2" type="ORF">Aory04_000013100</name>
</gene>
<accession>A0AAN4Y567</accession>
<proteinExistence type="predicted"/>
<evidence type="ECO:0000313" key="3">
    <source>
        <dbReference type="Proteomes" id="UP001165205"/>
    </source>
</evidence>
<dbReference type="AlphaFoldDB" id="A0AAN4Y567"/>
<evidence type="ECO:0000256" key="1">
    <source>
        <dbReference type="SAM" id="MobiDB-lite"/>
    </source>
</evidence>
<comment type="caution">
    <text evidence="2">The sequence shown here is derived from an EMBL/GenBank/DDBJ whole genome shotgun (WGS) entry which is preliminary data.</text>
</comment>
<reference evidence="2" key="1">
    <citation type="submission" date="2023-04" db="EMBL/GenBank/DDBJ databases">
        <title>Aspergillus oryzae NBRC 4228.</title>
        <authorList>
            <person name="Ichikawa N."/>
            <person name="Sato H."/>
            <person name="Tonouchi N."/>
        </authorList>
    </citation>
    <scope>NUCLEOTIDE SEQUENCE</scope>
    <source>
        <strain evidence="2">NBRC 4228</strain>
    </source>
</reference>
<protein>
    <submittedName>
        <fullName evidence="2">Unnamed protein product</fullName>
    </submittedName>
</protein>